<sequence length="229" mass="24184">MALHGCYRGKLCHREVDIVKALPLLYLKNICRISLDLFSAEGGNYGSSGPTLPSQPVVGVISLAHFSASAFADMLEGMQAKKGTTPIHKKQSLHVVLSSDEETKSDDAGLRPLFVPGQKELVVVPSSSKASPSLFTGSLSVDPGSSSMLGGAVGMLGDSSPSDNPSMGDKVKNVSHPLAFEVYAPSWAVTKDFLLSEGIIAQEWSSYAHPPATMKFLAAQSGARMADDF</sequence>
<proteinExistence type="predicted"/>
<dbReference type="EMBL" id="OX465084">
    <property type="protein sequence ID" value="CAI9298003.1"/>
    <property type="molecule type" value="Genomic_DNA"/>
</dbReference>
<dbReference type="Proteomes" id="UP001177003">
    <property type="component" value="Chromosome 8"/>
</dbReference>
<evidence type="ECO:0000313" key="1">
    <source>
        <dbReference type="EMBL" id="CAI9298003.1"/>
    </source>
</evidence>
<accession>A0AA36EJ34</accession>
<dbReference type="AlphaFoldDB" id="A0AA36EJ34"/>
<evidence type="ECO:0000313" key="2">
    <source>
        <dbReference type="Proteomes" id="UP001177003"/>
    </source>
</evidence>
<keyword evidence="2" id="KW-1185">Reference proteome</keyword>
<organism evidence="1 2">
    <name type="scientific">Lactuca saligna</name>
    <name type="common">Willowleaf lettuce</name>
    <dbReference type="NCBI Taxonomy" id="75948"/>
    <lineage>
        <taxon>Eukaryota</taxon>
        <taxon>Viridiplantae</taxon>
        <taxon>Streptophyta</taxon>
        <taxon>Embryophyta</taxon>
        <taxon>Tracheophyta</taxon>
        <taxon>Spermatophyta</taxon>
        <taxon>Magnoliopsida</taxon>
        <taxon>eudicotyledons</taxon>
        <taxon>Gunneridae</taxon>
        <taxon>Pentapetalae</taxon>
        <taxon>asterids</taxon>
        <taxon>campanulids</taxon>
        <taxon>Asterales</taxon>
        <taxon>Asteraceae</taxon>
        <taxon>Cichorioideae</taxon>
        <taxon>Cichorieae</taxon>
        <taxon>Lactucinae</taxon>
        <taxon>Lactuca</taxon>
    </lineage>
</organism>
<protein>
    <submittedName>
        <fullName evidence="1">Uncharacterized protein</fullName>
    </submittedName>
</protein>
<name>A0AA36EJ34_LACSI</name>
<gene>
    <name evidence="1" type="ORF">LSALG_LOCUS36781</name>
</gene>
<reference evidence="1" key="1">
    <citation type="submission" date="2023-04" db="EMBL/GenBank/DDBJ databases">
        <authorList>
            <person name="Vijverberg K."/>
            <person name="Xiong W."/>
            <person name="Schranz E."/>
        </authorList>
    </citation>
    <scope>NUCLEOTIDE SEQUENCE</scope>
</reference>